<protein>
    <submittedName>
        <fullName evidence="1">Uncharacterized protein</fullName>
    </submittedName>
</protein>
<proteinExistence type="predicted"/>
<sequence length="73" mass="8638">MNDREFEKSKITCELDVWILFRNIVNILVLKYKDIMLIVLNHFYRTIRNLDAVSSSSCIFIPTGITFFKSTDF</sequence>
<evidence type="ECO:0000313" key="1">
    <source>
        <dbReference type="EMBL" id="KOF81849.1"/>
    </source>
</evidence>
<gene>
    <name evidence="1" type="ORF">OCBIM_22026041mg</name>
</gene>
<accession>A0A0L8GYD1</accession>
<dbReference type="AlphaFoldDB" id="A0A0L8GYD1"/>
<dbReference type="EMBL" id="KQ419968">
    <property type="protein sequence ID" value="KOF81849.1"/>
    <property type="molecule type" value="Genomic_DNA"/>
</dbReference>
<reference evidence="1" key="1">
    <citation type="submission" date="2015-07" db="EMBL/GenBank/DDBJ databases">
        <title>MeaNS - Measles Nucleotide Surveillance Program.</title>
        <authorList>
            <person name="Tran T."/>
            <person name="Druce J."/>
        </authorList>
    </citation>
    <scope>NUCLEOTIDE SEQUENCE</scope>
    <source>
        <strain evidence="1">UCB-OBI-ISO-001</strain>
        <tissue evidence="1">Gonad</tissue>
    </source>
</reference>
<organism evidence="1">
    <name type="scientific">Octopus bimaculoides</name>
    <name type="common">California two-spotted octopus</name>
    <dbReference type="NCBI Taxonomy" id="37653"/>
    <lineage>
        <taxon>Eukaryota</taxon>
        <taxon>Metazoa</taxon>
        <taxon>Spiralia</taxon>
        <taxon>Lophotrochozoa</taxon>
        <taxon>Mollusca</taxon>
        <taxon>Cephalopoda</taxon>
        <taxon>Coleoidea</taxon>
        <taxon>Octopodiformes</taxon>
        <taxon>Octopoda</taxon>
        <taxon>Incirrata</taxon>
        <taxon>Octopodidae</taxon>
        <taxon>Octopus</taxon>
    </lineage>
</organism>
<name>A0A0L8GYD1_OCTBM</name>